<dbReference type="InterPro" id="IPR014756">
    <property type="entry name" value="Ig_E-set"/>
</dbReference>
<accession>A0ABW8G0P7</accession>
<organism evidence="4 5">
    <name type="scientific">Pectobacterium parvum</name>
    <dbReference type="NCBI Taxonomy" id="2778550"/>
    <lineage>
        <taxon>Bacteria</taxon>
        <taxon>Pseudomonadati</taxon>
        <taxon>Pseudomonadota</taxon>
        <taxon>Gammaproteobacteria</taxon>
        <taxon>Enterobacterales</taxon>
        <taxon>Pectobacteriaceae</taxon>
        <taxon>Pectobacterium</taxon>
    </lineage>
</organism>
<feature type="domain" description="Chitin-binding type-4" evidence="3">
    <location>
        <begin position="29"/>
        <end position="196"/>
    </location>
</feature>
<dbReference type="Proteomes" id="UP001617714">
    <property type="component" value="Unassembled WGS sequence"/>
</dbReference>
<dbReference type="InterPro" id="IPR004302">
    <property type="entry name" value="Cellulose/chitin-bd_N"/>
</dbReference>
<evidence type="ECO:0000313" key="5">
    <source>
        <dbReference type="Proteomes" id="UP001617714"/>
    </source>
</evidence>
<evidence type="ECO:0000256" key="2">
    <source>
        <dbReference type="SAM" id="SignalP"/>
    </source>
</evidence>
<keyword evidence="4" id="KW-0560">Oxidoreductase</keyword>
<dbReference type="PANTHER" id="PTHR34823">
    <property type="entry name" value="GLCNAC-BINDING PROTEIN A"/>
    <property type="match status" value="1"/>
</dbReference>
<reference evidence="4 5" key="1">
    <citation type="submission" date="2024-10" db="EMBL/GenBank/DDBJ databases">
        <authorList>
            <person name="Lu C.-H."/>
        </authorList>
    </citation>
    <scope>NUCLEOTIDE SEQUENCE [LARGE SCALE GENOMIC DNA]</scope>
    <source>
        <strain evidence="4 5">22QBSP01-2</strain>
    </source>
</reference>
<dbReference type="Gene3D" id="2.70.50.50">
    <property type="entry name" value="chitin-binding protein cbp21"/>
    <property type="match status" value="1"/>
</dbReference>
<keyword evidence="1 2" id="KW-0732">Signal</keyword>
<name>A0ABW8G0P7_9GAMM</name>
<proteinExistence type="predicted"/>
<dbReference type="PANTHER" id="PTHR34823:SF1">
    <property type="entry name" value="CHITIN-BINDING TYPE-4 DOMAIN-CONTAINING PROTEIN"/>
    <property type="match status" value="1"/>
</dbReference>
<dbReference type="GO" id="GO:0004497">
    <property type="term" value="F:monooxygenase activity"/>
    <property type="evidence" value="ECO:0007669"/>
    <property type="project" value="UniProtKB-KW"/>
</dbReference>
<dbReference type="SUPFAM" id="SSF81296">
    <property type="entry name" value="E set domains"/>
    <property type="match status" value="1"/>
</dbReference>
<keyword evidence="4" id="KW-0503">Monooxygenase</keyword>
<dbReference type="RefSeq" id="WP_039485332.1">
    <property type="nucleotide sequence ID" value="NZ_CP087392.1"/>
</dbReference>
<gene>
    <name evidence="4" type="ORF">ACIPSN_15110</name>
</gene>
<feature type="chain" id="PRO_5046166947" evidence="2">
    <location>
        <begin position="23"/>
        <end position="200"/>
    </location>
</feature>
<dbReference type="EMBL" id="JBIXKD010000016">
    <property type="protein sequence ID" value="MFJ5322663.1"/>
    <property type="molecule type" value="Genomic_DNA"/>
</dbReference>
<sequence length="200" mass="21846">MKKLLHTSIISGALLMMSSAYAENISPRHGFVNNPPSRAFLCSAGGGNLNKNCGGVQYEPQSVEGSKGFPSAGPKDGEIASGGKLSFNELNAQSATRWRHIDINTGKQTFTWNLTAPHSTESWKFYITKENWNPNQPLSREQLNLTAFCERSDSGKVPTSTVNVECVVPNVKSGYYIILAVWNIADTGNAFYQVIDANIK</sequence>
<keyword evidence="5" id="KW-1185">Reference proteome</keyword>
<evidence type="ECO:0000313" key="4">
    <source>
        <dbReference type="EMBL" id="MFJ5322663.1"/>
    </source>
</evidence>
<evidence type="ECO:0000256" key="1">
    <source>
        <dbReference type="ARBA" id="ARBA00022729"/>
    </source>
</evidence>
<comment type="caution">
    <text evidence="4">The sequence shown here is derived from an EMBL/GenBank/DDBJ whole genome shotgun (WGS) entry which is preliminary data.</text>
</comment>
<feature type="signal peptide" evidence="2">
    <location>
        <begin position="1"/>
        <end position="22"/>
    </location>
</feature>
<dbReference type="GeneID" id="90769169"/>
<dbReference type="CDD" id="cd21177">
    <property type="entry name" value="LPMO_AA10"/>
    <property type="match status" value="1"/>
</dbReference>
<protein>
    <submittedName>
        <fullName evidence="4">Lytic polysaccharide monooxygenase</fullName>
    </submittedName>
</protein>
<evidence type="ECO:0000259" key="3">
    <source>
        <dbReference type="Pfam" id="PF03067"/>
    </source>
</evidence>
<dbReference type="InterPro" id="IPR051024">
    <property type="entry name" value="GlcNAc_Chitin_IntDeg"/>
</dbReference>
<dbReference type="Pfam" id="PF03067">
    <property type="entry name" value="LPMO_10"/>
    <property type="match status" value="1"/>
</dbReference>